<accession>A0A135P119</accession>
<dbReference type="AlphaFoldDB" id="A0A135P119"/>
<dbReference type="STRING" id="2052828.ATO67_10745"/>
<gene>
    <name evidence="2" type="ORF">ATO67_10745</name>
</gene>
<proteinExistence type="predicted"/>
<protein>
    <submittedName>
        <fullName evidence="2">Uncharacterized protein</fullName>
    </submittedName>
</protein>
<keyword evidence="1" id="KW-0812">Transmembrane</keyword>
<evidence type="ECO:0000256" key="1">
    <source>
        <dbReference type="SAM" id="Phobius"/>
    </source>
</evidence>
<keyword evidence="1" id="KW-0472">Membrane</keyword>
<name>A0A135P119_9HYPH</name>
<dbReference type="EMBL" id="LNUW01000035">
    <property type="protein sequence ID" value="KXG85086.1"/>
    <property type="molecule type" value="Genomic_DNA"/>
</dbReference>
<organism evidence="2 3">
    <name type="scientific">Agrobacterium bohemicum</name>
    <dbReference type="NCBI Taxonomy" id="2052828"/>
    <lineage>
        <taxon>Bacteria</taxon>
        <taxon>Pseudomonadati</taxon>
        <taxon>Pseudomonadota</taxon>
        <taxon>Alphaproteobacteria</taxon>
        <taxon>Hyphomicrobiales</taxon>
        <taxon>Rhizobiaceae</taxon>
        <taxon>Rhizobium/Agrobacterium group</taxon>
        <taxon>Agrobacterium</taxon>
    </lineage>
</organism>
<reference evidence="2 3" key="1">
    <citation type="submission" date="2015-11" db="EMBL/GenBank/DDBJ databases">
        <title>Draft genome sequence of Agrobacterium sp. R89-1.</title>
        <authorList>
            <person name="Zahradnik J."/>
            <person name="Kyslikova E."/>
            <person name="Palyzova A."/>
            <person name="Kyslik P."/>
        </authorList>
    </citation>
    <scope>NUCLEOTIDE SEQUENCE [LARGE SCALE GENOMIC DNA]</scope>
    <source>
        <strain evidence="2 3">R89-1</strain>
    </source>
</reference>
<keyword evidence="3" id="KW-1185">Reference proteome</keyword>
<feature type="transmembrane region" description="Helical" evidence="1">
    <location>
        <begin position="12"/>
        <end position="36"/>
    </location>
</feature>
<sequence>MRRFCKFIWCNAIRICCIFFIIYIAVAAIDFVVTMWRVHQCPATEDLSALPPAYIKVLDLAKSDNPSDIAAAAGLLYEDKLVSDADTELGFRNLCLAEDLRRVAAKLGDENSRQWLIKFYGQKNFPIVGKQSYFNPCEAAAWRTYKSNEKLPEKGFTLTRYFYNNSCDIPNMWDGSQRIVFEAALNCINKNRA</sequence>
<evidence type="ECO:0000313" key="2">
    <source>
        <dbReference type="EMBL" id="KXG85086.1"/>
    </source>
</evidence>
<evidence type="ECO:0000313" key="3">
    <source>
        <dbReference type="Proteomes" id="UP000070498"/>
    </source>
</evidence>
<comment type="caution">
    <text evidence="2">The sequence shown here is derived from an EMBL/GenBank/DDBJ whole genome shotgun (WGS) entry which is preliminary data.</text>
</comment>
<keyword evidence="1" id="KW-1133">Transmembrane helix</keyword>
<dbReference type="Proteomes" id="UP000070498">
    <property type="component" value="Unassembled WGS sequence"/>
</dbReference>